<accession>A0A6M6JJB1</accession>
<keyword evidence="1 5" id="KW-0808">Transferase</keyword>
<comment type="function">
    <text evidence="5">Guanylyltransferase that catalyzes the activation of phosphoenolpyruvate (PEP) as enolpyruvoyl-2-diphospho-5'-guanosine, via the condensation of PEP with GTP. It is involved in the biosynthesis of coenzyme F420, a hydride carrier cofactor.</text>
</comment>
<gene>
    <name evidence="6" type="primary">cofC</name>
    <name evidence="5" type="synonym">fbiD</name>
    <name evidence="6" type="ORF">HOP40_15245</name>
</gene>
<feature type="binding site" evidence="5">
    <location>
        <position position="158"/>
    </location>
    <ligand>
        <name>phosphoenolpyruvate</name>
        <dbReference type="ChEBI" id="CHEBI:58702"/>
    </ligand>
</feature>
<feature type="binding site" evidence="5">
    <location>
        <position position="142"/>
    </location>
    <ligand>
        <name>phosphoenolpyruvate</name>
        <dbReference type="ChEBI" id="CHEBI:58702"/>
    </ligand>
</feature>
<dbReference type="UniPathway" id="UPA00071"/>
<protein>
    <recommendedName>
        <fullName evidence="5">Phosphoenolpyruvate guanylyltransferase</fullName>
        <shortName evidence="5">PEP guanylyltransferase</shortName>
        <ecNumber evidence="5">2.7.7.105</ecNumber>
    </recommendedName>
</protein>
<keyword evidence="2 5" id="KW-0548">Nucleotidyltransferase</keyword>
<comment type="pathway">
    <text evidence="5">Cofactor biosynthesis; coenzyme F420 biosynthesis.</text>
</comment>
<proteinExistence type="inferred from homology"/>
<comment type="similarity">
    <text evidence="5">Belongs to the CofC family.</text>
</comment>
<evidence type="ECO:0000313" key="7">
    <source>
        <dbReference type="Proteomes" id="UP000505377"/>
    </source>
</evidence>
<dbReference type="InterPro" id="IPR002835">
    <property type="entry name" value="CofC"/>
</dbReference>
<name>A0A6M6JJB1_9PSEU</name>
<evidence type="ECO:0000313" key="6">
    <source>
        <dbReference type="EMBL" id="QJY47007.1"/>
    </source>
</evidence>
<dbReference type="GO" id="GO:0052645">
    <property type="term" value="P:F420-0 metabolic process"/>
    <property type="evidence" value="ECO:0007669"/>
    <property type="project" value="UniProtKB-UniRule"/>
</dbReference>
<dbReference type="EMBL" id="CP053564">
    <property type="protein sequence ID" value="QJY47007.1"/>
    <property type="molecule type" value="Genomic_DNA"/>
</dbReference>
<dbReference type="EC" id="2.7.7.105" evidence="5"/>
<dbReference type="NCBIfam" id="TIGR03552">
    <property type="entry name" value="F420_cofC"/>
    <property type="match status" value="1"/>
</dbReference>
<dbReference type="AlphaFoldDB" id="A0A6M6JJB1"/>
<dbReference type="GO" id="GO:0005525">
    <property type="term" value="F:GTP binding"/>
    <property type="evidence" value="ECO:0007669"/>
    <property type="project" value="UniProtKB-KW"/>
</dbReference>
<reference evidence="6 7" key="1">
    <citation type="submission" date="2020-05" db="EMBL/GenBank/DDBJ databases">
        <authorList>
            <person name="Mo P."/>
        </authorList>
    </citation>
    <scope>NUCLEOTIDE SEQUENCE [LARGE SCALE GENOMIC DNA]</scope>
    <source>
        <strain evidence="6 7">Gen01</strain>
    </source>
</reference>
<dbReference type="KEGG" id="pbro:HOP40_15245"/>
<evidence type="ECO:0000256" key="5">
    <source>
        <dbReference type="HAMAP-Rule" id="MF_02114"/>
    </source>
</evidence>
<feature type="binding site" evidence="5">
    <location>
        <position position="161"/>
    </location>
    <ligand>
        <name>phosphoenolpyruvate</name>
        <dbReference type="ChEBI" id="CHEBI:58702"/>
    </ligand>
</feature>
<dbReference type="Pfam" id="PF01983">
    <property type="entry name" value="CofC"/>
    <property type="match status" value="1"/>
</dbReference>
<evidence type="ECO:0000256" key="1">
    <source>
        <dbReference type="ARBA" id="ARBA00022679"/>
    </source>
</evidence>
<evidence type="ECO:0000256" key="4">
    <source>
        <dbReference type="ARBA" id="ARBA00023134"/>
    </source>
</evidence>
<comment type="catalytic activity">
    <reaction evidence="5">
        <text>phosphoenolpyruvate + GTP + H(+) = enolpyruvoyl-2-diphospho-5'-guanosine + diphosphate</text>
        <dbReference type="Rhea" id="RHEA:30519"/>
        <dbReference type="ChEBI" id="CHEBI:15378"/>
        <dbReference type="ChEBI" id="CHEBI:33019"/>
        <dbReference type="ChEBI" id="CHEBI:37565"/>
        <dbReference type="ChEBI" id="CHEBI:58702"/>
        <dbReference type="ChEBI" id="CHEBI:143701"/>
        <dbReference type="EC" id="2.7.7.105"/>
    </reaction>
</comment>
<dbReference type="Proteomes" id="UP000505377">
    <property type="component" value="Chromosome"/>
</dbReference>
<dbReference type="Gene3D" id="3.90.550.10">
    <property type="entry name" value="Spore Coat Polysaccharide Biosynthesis Protein SpsA, Chain A"/>
    <property type="match status" value="1"/>
</dbReference>
<dbReference type="PANTHER" id="PTHR40392">
    <property type="entry name" value="2-PHOSPHO-L-LACTATE GUANYLYLTRANSFERASE"/>
    <property type="match status" value="1"/>
</dbReference>
<dbReference type="RefSeq" id="WP_172159097.1">
    <property type="nucleotide sequence ID" value="NZ_CP053564.1"/>
</dbReference>
<dbReference type="PANTHER" id="PTHR40392:SF1">
    <property type="entry name" value="2-PHOSPHO-L-LACTATE GUANYLYLTRANSFERASE"/>
    <property type="match status" value="1"/>
</dbReference>
<keyword evidence="7" id="KW-1185">Reference proteome</keyword>
<keyword evidence="3 5" id="KW-0547">Nucleotide-binding</keyword>
<dbReference type="HAMAP" id="MF_02114">
    <property type="entry name" value="CofC"/>
    <property type="match status" value="1"/>
</dbReference>
<dbReference type="InterPro" id="IPR029044">
    <property type="entry name" value="Nucleotide-diphossugar_trans"/>
</dbReference>
<evidence type="ECO:0000256" key="3">
    <source>
        <dbReference type="ARBA" id="ARBA00022741"/>
    </source>
</evidence>
<keyword evidence="4 5" id="KW-0342">GTP-binding</keyword>
<sequence>MDPVDLVVPVKRLVEAKTRLRGAAGDDPAAHARLALALAHDTVAAARAARLVHRLLVVSSDPVVTLELTAAGVEVVPDGPEPGLNAAYSHGAAVLRARRPGVPVAALQADLPALRPEELDAALAAATGFARAFVADADGTGTALLTAAAGVDLDPRFGVGSAADHAASGAVPLVGEWPGLRRDVDTPADLAAAGLLGLGGRTRGVLAPCAHP</sequence>
<dbReference type="GO" id="GO:0043814">
    <property type="term" value="F:phospholactate guanylyltransferase activity"/>
    <property type="evidence" value="ECO:0007669"/>
    <property type="project" value="InterPro"/>
</dbReference>
<dbReference type="SUPFAM" id="SSF53448">
    <property type="entry name" value="Nucleotide-diphospho-sugar transferases"/>
    <property type="match status" value="1"/>
</dbReference>
<organism evidence="6 7">
    <name type="scientific">Pseudonocardia broussonetiae</name>
    <dbReference type="NCBI Taxonomy" id="2736640"/>
    <lineage>
        <taxon>Bacteria</taxon>
        <taxon>Bacillati</taxon>
        <taxon>Actinomycetota</taxon>
        <taxon>Actinomycetes</taxon>
        <taxon>Pseudonocardiales</taxon>
        <taxon>Pseudonocardiaceae</taxon>
        <taxon>Pseudonocardia</taxon>
    </lineage>
</organism>
<evidence type="ECO:0000256" key="2">
    <source>
        <dbReference type="ARBA" id="ARBA00022695"/>
    </source>
</evidence>